<evidence type="ECO:0000256" key="8">
    <source>
        <dbReference type="ARBA" id="ARBA00023306"/>
    </source>
</evidence>
<accession>A0A2K8KVK7</accession>
<evidence type="ECO:0000256" key="3">
    <source>
        <dbReference type="ARBA" id="ARBA00022490"/>
    </source>
</evidence>
<dbReference type="NCBIfam" id="TIGR01087">
    <property type="entry name" value="murD"/>
    <property type="match status" value="1"/>
</dbReference>
<dbReference type="UniPathway" id="UPA00219"/>
<sequence length="454" mass="49099">MSTTEPHMSEQLTAIIGMGKTGQAAARFLLREGMACEAFDEKKVVLPEAIDVPLHIGKLKAASLKRFSRIIVSPGINWDHPALVEVRASGIPTYGDLELFGEHYHGDTIAITGTNGKTTTVSLISTMLDTLPGGIEAGGNIGTPMLDLLGDEQPSRIVLELSSFQLERASQIRPRWAALLNIQPDHADMHADAAAYRAAKLRLFAKQGEGDKAMLPADSEWNALADELRGRGVYVRRFGIGAAEELDSGVQLLPDGSWQLFWHHFHIPEFISSDDLPSKGIHQHQNLAVAAQAATDYGVSASVVHQALTSFRGLPHRLQSLGFVAGREWYNDSKATNPDAAIAALKSFHQVIWICGGLRKGLDVSVMKEAVASHVEHVYIIGKDPGEFVKLADAAGVPSSFVKNMDQAVRQASMSQDGLPVLLSPAAASQDQFSDYAERGRVFVDAVKALEKKS</sequence>
<keyword evidence="7 9" id="KW-0067">ATP-binding</keyword>
<dbReference type="Pfam" id="PF21799">
    <property type="entry name" value="MurD-like_N"/>
    <property type="match status" value="1"/>
</dbReference>
<keyword evidence="4 9" id="KW-0436">Ligase</keyword>
<dbReference type="InterPro" id="IPR018109">
    <property type="entry name" value="Folylpolyglutamate_synth_CS"/>
</dbReference>
<gene>
    <name evidence="9" type="primary">murD</name>
    <name evidence="13" type="ORF">Ga0123461_0417</name>
</gene>
<dbReference type="GO" id="GO:0005737">
    <property type="term" value="C:cytoplasm"/>
    <property type="evidence" value="ECO:0007669"/>
    <property type="project" value="UniProtKB-SubCell"/>
</dbReference>
<dbReference type="InterPro" id="IPR036615">
    <property type="entry name" value="Mur_ligase_C_dom_sf"/>
</dbReference>
<dbReference type="GO" id="GO:0051301">
    <property type="term" value="P:cell division"/>
    <property type="evidence" value="ECO:0007669"/>
    <property type="project" value="UniProtKB-KW"/>
</dbReference>
<comment type="pathway">
    <text evidence="2 9 10">Cell wall biogenesis; peptidoglycan biosynthesis.</text>
</comment>
<evidence type="ECO:0000259" key="12">
    <source>
        <dbReference type="Pfam" id="PF08245"/>
    </source>
</evidence>
<evidence type="ECO:0000313" key="14">
    <source>
        <dbReference type="Proteomes" id="UP000231701"/>
    </source>
</evidence>
<feature type="domain" description="Mur ligase central" evidence="12">
    <location>
        <begin position="111"/>
        <end position="293"/>
    </location>
</feature>
<keyword evidence="3 9" id="KW-0963">Cytoplasm</keyword>
<feature type="domain" description="Mur ligase C-terminal" evidence="11">
    <location>
        <begin position="316"/>
        <end position="426"/>
    </location>
</feature>
<name>A0A2K8KVK7_MARES</name>
<dbReference type="Gene3D" id="3.90.190.20">
    <property type="entry name" value="Mur ligase, C-terminal domain"/>
    <property type="match status" value="1"/>
</dbReference>
<keyword evidence="5 9" id="KW-0132">Cell division</keyword>
<dbReference type="GO" id="GO:0004326">
    <property type="term" value="F:tetrahydrofolylpolyglutamate synthase activity"/>
    <property type="evidence" value="ECO:0007669"/>
    <property type="project" value="InterPro"/>
</dbReference>
<evidence type="ECO:0000256" key="4">
    <source>
        <dbReference type="ARBA" id="ARBA00022598"/>
    </source>
</evidence>
<dbReference type="KEGG" id="maes:Ga0123461_0417"/>
<keyword evidence="14" id="KW-1185">Reference proteome</keyword>
<dbReference type="Gene3D" id="3.40.50.720">
    <property type="entry name" value="NAD(P)-binding Rossmann-like Domain"/>
    <property type="match status" value="1"/>
</dbReference>
<keyword evidence="8 9" id="KW-0131">Cell cycle</keyword>
<evidence type="ECO:0000256" key="6">
    <source>
        <dbReference type="ARBA" id="ARBA00022741"/>
    </source>
</evidence>
<evidence type="ECO:0000256" key="5">
    <source>
        <dbReference type="ARBA" id="ARBA00022618"/>
    </source>
</evidence>
<comment type="subcellular location">
    <subcellularLocation>
        <location evidence="1 9 10">Cytoplasm</location>
    </subcellularLocation>
</comment>
<organism evidence="13 14">
    <name type="scientific">Mariprofundus aestuarium</name>
    <dbReference type="NCBI Taxonomy" id="1921086"/>
    <lineage>
        <taxon>Bacteria</taxon>
        <taxon>Pseudomonadati</taxon>
        <taxon>Pseudomonadota</taxon>
        <taxon>Candidatius Mariprofundia</taxon>
        <taxon>Mariprofundales</taxon>
        <taxon>Mariprofundaceae</taxon>
        <taxon>Mariprofundus</taxon>
    </lineage>
</organism>
<evidence type="ECO:0000256" key="10">
    <source>
        <dbReference type="RuleBase" id="RU003664"/>
    </source>
</evidence>
<dbReference type="Pfam" id="PF02875">
    <property type="entry name" value="Mur_ligase_C"/>
    <property type="match status" value="1"/>
</dbReference>
<evidence type="ECO:0000256" key="7">
    <source>
        <dbReference type="ARBA" id="ARBA00022840"/>
    </source>
</evidence>
<dbReference type="GO" id="GO:0071555">
    <property type="term" value="P:cell wall organization"/>
    <property type="evidence" value="ECO:0007669"/>
    <property type="project" value="UniProtKB-KW"/>
</dbReference>
<dbReference type="EMBL" id="CP018799">
    <property type="protein sequence ID" value="ATX78858.1"/>
    <property type="molecule type" value="Genomic_DNA"/>
</dbReference>
<feature type="binding site" evidence="9">
    <location>
        <begin position="113"/>
        <end position="119"/>
    </location>
    <ligand>
        <name>ATP</name>
        <dbReference type="ChEBI" id="CHEBI:30616"/>
    </ligand>
</feature>
<dbReference type="OrthoDB" id="5288198at2"/>
<dbReference type="InterPro" id="IPR036565">
    <property type="entry name" value="Mur-like_cat_sf"/>
</dbReference>
<comment type="function">
    <text evidence="9 10">Cell wall formation. Catalyzes the addition of glutamate to the nucleotide precursor UDP-N-acetylmuramoyl-L-alanine (UMA).</text>
</comment>
<dbReference type="SUPFAM" id="SSF53244">
    <property type="entry name" value="MurD-like peptide ligases, peptide-binding domain"/>
    <property type="match status" value="1"/>
</dbReference>
<dbReference type="GO" id="GO:0005524">
    <property type="term" value="F:ATP binding"/>
    <property type="evidence" value="ECO:0007669"/>
    <property type="project" value="UniProtKB-UniRule"/>
</dbReference>
<keyword evidence="9 10" id="KW-0133">Cell shape</keyword>
<comment type="catalytic activity">
    <reaction evidence="9 10">
        <text>UDP-N-acetyl-alpha-D-muramoyl-L-alanine + D-glutamate + ATP = UDP-N-acetyl-alpha-D-muramoyl-L-alanyl-D-glutamate + ADP + phosphate + H(+)</text>
        <dbReference type="Rhea" id="RHEA:16429"/>
        <dbReference type="ChEBI" id="CHEBI:15378"/>
        <dbReference type="ChEBI" id="CHEBI:29986"/>
        <dbReference type="ChEBI" id="CHEBI:30616"/>
        <dbReference type="ChEBI" id="CHEBI:43474"/>
        <dbReference type="ChEBI" id="CHEBI:83898"/>
        <dbReference type="ChEBI" id="CHEBI:83900"/>
        <dbReference type="ChEBI" id="CHEBI:456216"/>
        <dbReference type="EC" id="6.3.2.9"/>
    </reaction>
</comment>
<dbReference type="SUPFAM" id="SSF53623">
    <property type="entry name" value="MurD-like peptide ligases, catalytic domain"/>
    <property type="match status" value="1"/>
</dbReference>
<protein>
    <recommendedName>
        <fullName evidence="9 10">UDP-N-acetylmuramoylalanine--D-glutamate ligase</fullName>
        <ecNumber evidence="9 10">6.3.2.9</ecNumber>
    </recommendedName>
    <alternativeName>
        <fullName evidence="9">D-glutamic acid-adding enzyme</fullName>
    </alternativeName>
    <alternativeName>
        <fullName evidence="9">UDP-N-acetylmuramoyl-L-alanyl-D-glutamate synthetase</fullName>
    </alternativeName>
</protein>
<proteinExistence type="inferred from homology"/>
<dbReference type="Proteomes" id="UP000231701">
    <property type="component" value="Chromosome"/>
</dbReference>
<dbReference type="InterPro" id="IPR013221">
    <property type="entry name" value="Mur_ligase_cen"/>
</dbReference>
<dbReference type="Gene3D" id="3.40.1190.10">
    <property type="entry name" value="Mur-like, catalytic domain"/>
    <property type="match status" value="1"/>
</dbReference>
<dbReference type="PANTHER" id="PTHR43692:SF1">
    <property type="entry name" value="UDP-N-ACETYLMURAMOYLALANINE--D-GLUTAMATE LIGASE"/>
    <property type="match status" value="1"/>
</dbReference>
<dbReference type="HAMAP" id="MF_00639">
    <property type="entry name" value="MurD"/>
    <property type="match status" value="1"/>
</dbReference>
<evidence type="ECO:0000259" key="11">
    <source>
        <dbReference type="Pfam" id="PF02875"/>
    </source>
</evidence>
<keyword evidence="9 10" id="KW-0573">Peptidoglycan synthesis</keyword>
<reference evidence="13 14" key="1">
    <citation type="submission" date="2016-12" db="EMBL/GenBank/DDBJ databases">
        <title>Isolation and genomic insights into novel planktonic Zetaproteobacteria from stratified waters of the Chesapeake Bay.</title>
        <authorList>
            <person name="McAllister S.M."/>
            <person name="Kato S."/>
            <person name="Chan C.S."/>
            <person name="Chiu B.K."/>
            <person name="Field E.K."/>
        </authorList>
    </citation>
    <scope>NUCLEOTIDE SEQUENCE [LARGE SCALE GENOMIC DNA]</scope>
    <source>
        <strain evidence="13 14">CP-5</strain>
    </source>
</reference>
<dbReference type="SUPFAM" id="SSF51984">
    <property type="entry name" value="MurCD N-terminal domain"/>
    <property type="match status" value="1"/>
</dbReference>
<dbReference type="InterPro" id="IPR004101">
    <property type="entry name" value="Mur_ligase_C"/>
</dbReference>
<dbReference type="Pfam" id="PF08245">
    <property type="entry name" value="Mur_ligase_M"/>
    <property type="match status" value="1"/>
</dbReference>
<dbReference type="GO" id="GO:0009252">
    <property type="term" value="P:peptidoglycan biosynthetic process"/>
    <property type="evidence" value="ECO:0007669"/>
    <property type="project" value="UniProtKB-UniRule"/>
</dbReference>
<keyword evidence="9 10" id="KW-0961">Cell wall biogenesis/degradation</keyword>
<evidence type="ECO:0000313" key="13">
    <source>
        <dbReference type="EMBL" id="ATX78858.1"/>
    </source>
</evidence>
<dbReference type="GO" id="GO:0008360">
    <property type="term" value="P:regulation of cell shape"/>
    <property type="evidence" value="ECO:0007669"/>
    <property type="project" value="UniProtKB-KW"/>
</dbReference>
<dbReference type="EC" id="6.3.2.9" evidence="9 10"/>
<dbReference type="AlphaFoldDB" id="A0A2K8KVK7"/>
<evidence type="ECO:0000256" key="2">
    <source>
        <dbReference type="ARBA" id="ARBA00004752"/>
    </source>
</evidence>
<dbReference type="GO" id="GO:0008764">
    <property type="term" value="F:UDP-N-acetylmuramoylalanine-D-glutamate ligase activity"/>
    <property type="evidence" value="ECO:0007669"/>
    <property type="project" value="UniProtKB-UniRule"/>
</dbReference>
<dbReference type="PROSITE" id="PS01011">
    <property type="entry name" value="FOLYLPOLYGLU_SYNT_1"/>
    <property type="match status" value="1"/>
</dbReference>
<comment type="similarity">
    <text evidence="9">Belongs to the MurCDEF family.</text>
</comment>
<evidence type="ECO:0000256" key="9">
    <source>
        <dbReference type="HAMAP-Rule" id="MF_00639"/>
    </source>
</evidence>
<keyword evidence="6 9" id="KW-0547">Nucleotide-binding</keyword>
<evidence type="ECO:0000256" key="1">
    <source>
        <dbReference type="ARBA" id="ARBA00004496"/>
    </source>
</evidence>
<dbReference type="PANTHER" id="PTHR43692">
    <property type="entry name" value="UDP-N-ACETYLMURAMOYLALANINE--D-GLUTAMATE LIGASE"/>
    <property type="match status" value="1"/>
</dbReference>
<dbReference type="InterPro" id="IPR005762">
    <property type="entry name" value="MurD"/>
</dbReference>